<dbReference type="PANTHER" id="PTHR40078">
    <property type="entry name" value="INTEGRAL MEMBRANE PROTEIN-RELATED"/>
    <property type="match status" value="1"/>
</dbReference>
<dbReference type="InterPro" id="IPR038750">
    <property type="entry name" value="YczE/YyaS-like"/>
</dbReference>
<dbReference type="PANTHER" id="PTHR40078:SF1">
    <property type="entry name" value="INTEGRAL MEMBRANE PROTEIN"/>
    <property type="match status" value="1"/>
</dbReference>
<evidence type="ECO:0000313" key="2">
    <source>
        <dbReference type="EMBL" id="QFG67883.1"/>
    </source>
</evidence>
<dbReference type="KEGG" id="serw:FY030_03320"/>
<dbReference type="OrthoDB" id="154912at2"/>
<name>A0A5J6V4F8_9MICO</name>
<evidence type="ECO:0008006" key="4">
    <source>
        <dbReference type="Google" id="ProtNLM"/>
    </source>
</evidence>
<reference evidence="2 3" key="1">
    <citation type="submission" date="2019-09" db="EMBL/GenBank/DDBJ databases">
        <title>Serinicoccus pratensis sp. nov., isolated from meadow soil.</title>
        <authorList>
            <person name="Zhang W."/>
        </authorList>
    </citation>
    <scope>NUCLEOTIDE SEQUENCE [LARGE SCALE GENOMIC DNA]</scope>
    <source>
        <strain evidence="2 3">W204</strain>
    </source>
</reference>
<evidence type="ECO:0000256" key="1">
    <source>
        <dbReference type="SAM" id="Phobius"/>
    </source>
</evidence>
<dbReference type="Pfam" id="PF19700">
    <property type="entry name" value="DUF6198"/>
    <property type="match status" value="1"/>
</dbReference>
<dbReference type="Proteomes" id="UP000326546">
    <property type="component" value="Chromosome"/>
</dbReference>
<gene>
    <name evidence="2" type="ORF">FY030_03320</name>
</gene>
<feature type="transmembrane region" description="Helical" evidence="1">
    <location>
        <begin position="76"/>
        <end position="96"/>
    </location>
</feature>
<dbReference type="EMBL" id="CP044427">
    <property type="protein sequence ID" value="QFG67883.1"/>
    <property type="molecule type" value="Genomic_DNA"/>
</dbReference>
<sequence length="240" mass="25459">MTSHRRERVSARAADPRRQLQALGPLEQLRAGRLGLRIPQLVLGLVLYGVSMALLIRGALGVMPWDVLHQGLARHVPLTFGQVVILTSVAVLLIWVPLRQSPGLGTVANAVLVGLVVDPVLSWVDPPEGWLPRIGLMTAGIMLNALATAMYIGAQLGPGPRDGLMTGLARTTGRSIRLVRTLIEVGVVVVGFVLGGVLGLGTVLYALFIGPLTQLLLPWLVVPVQPARSQPDPGLLQPPG</sequence>
<accession>A0A5J6V4F8</accession>
<feature type="transmembrane region" description="Helical" evidence="1">
    <location>
        <begin position="136"/>
        <end position="157"/>
    </location>
</feature>
<proteinExistence type="predicted"/>
<evidence type="ECO:0000313" key="3">
    <source>
        <dbReference type="Proteomes" id="UP000326546"/>
    </source>
</evidence>
<dbReference type="AlphaFoldDB" id="A0A5J6V4F8"/>
<keyword evidence="1" id="KW-1133">Transmembrane helix</keyword>
<feature type="transmembrane region" description="Helical" evidence="1">
    <location>
        <begin position="38"/>
        <end position="56"/>
    </location>
</feature>
<protein>
    <recommendedName>
        <fullName evidence="4">YitT family protein</fullName>
    </recommendedName>
</protein>
<organism evidence="2 3">
    <name type="scientific">Ornithinimicrobium pratense</name>
    <dbReference type="NCBI Taxonomy" id="2593973"/>
    <lineage>
        <taxon>Bacteria</taxon>
        <taxon>Bacillati</taxon>
        <taxon>Actinomycetota</taxon>
        <taxon>Actinomycetes</taxon>
        <taxon>Micrococcales</taxon>
        <taxon>Ornithinimicrobiaceae</taxon>
        <taxon>Ornithinimicrobium</taxon>
    </lineage>
</organism>
<keyword evidence="1" id="KW-0812">Transmembrane</keyword>
<keyword evidence="1" id="KW-0472">Membrane</keyword>
<keyword evidence="3" id="KW-1185">Reference proteome</keyword>
<dbReference type="RefSeq" id="WP_158060275.1">
    <property type="nucleotide sequence ID" value="NZ_CP044427.1"/>
</dbReference>
<feature type="transmembrane region" description="Helical" evidence="1">
    <location>
        <begin position="103"/>
        <end position="124"/>
    </location>
</feature>